<evidence type="ECO:0000313" key="2">
    <source>
        <dbReference type="EMBL" id="UUL84086.1"/>
    </source>
</evidence>
<dbReference type="PANTHER" id="PTHR43792">
    <property type="entry name" value="GNAT FAMILY, PUTATIVE (AFU_ORTHOLOGUE AFUA_3G00765)-RELATED-RELATED"/>
    <property type="match status" value="1"/>
</dbReference>
<proteinExistence type="predicted"/>
<protein>
    <submittedName>
        <fullName evidence="2">GNAT family N-acetyltransferase</fullName>
    </submittedName>
</protein>
<keyword evidence="3" id="KW-1185">Reference proteome</keyword>
<dbReference type="RefSeq" id="WP_256507920.1">
    <property type="nucleotide sequence ID" value="NZ_CP101740.1"/>
</dbReference>
<name>A0ABY5LDX1_9SPHN</name>
<reference evidence="2" key="1">
    <citation type="submission" date="2022-07" db="EMBL/GenBank/DDBJ databases">
        <title>Sphingomonas sp. nov., a novel bacterium isolated from the north slope of the Mount Everest.</title>
        <authorList>
            <person name="Cui X."/>
            <person name="Liu Y."/>
        </authorList>
    </citation>
    <scope>NUCLEOTIDE SEQUENCE</scope>
    <source>
        <strain evidence="2">S5-59</strain>
    </source>
</reference>
<dbReference type="EMBL" id="CP101740">
    <property type="protein sequence ID" value="UUL84086.1"/>
    <property type="molecule type" value="Genomic_DNA"/>
</dbReference>
<evidence type="ECO:0000313" key="3">
    <source>
        <dbReference type="Proteomes" id="UP001058533"/>
    </source>
</evidence>
<dbReference type="SUPFAM" id="SSF55729">
    <property type="entry name" value="Acyl-CoA N-acyltransferases (Nat)"/>
    <property type="match status" value="1"/>
</dbReference>
<feature type="domain" description="N-acetyltransferase" evidence="1">
    <location>
        <begin position="8"/>
        <end position="172"/>
    </location>
</feature>
<dbReference type="Proteomes" id="UP001058533">
    <property type="component" value="Chromosome"/>
</dbReference>
<dbReference type="InterPro" id="IPR016181">
    <property type="entry name" value="Acyl_CoA_acyltransferase"/>
</dbReference>
<dbReference type="Pfam" id="PF13302">
    <property type="entry name" value="Acetyltransf_3"/>
    <property type="match status" value="1"/>
</dbReference>
<accession>A0ABY5LDX1</accession>
<sequence>MFIRTARLTLRPGWPEDAPALCAAIADRGIVKMLARAPWPYGPVDAAAFLAQPARAGEPNFLIFEHVDRAVRLIGSIGVHRDDAGALELGYWLRRDAWGRGYATEAGAAVLDTLRASLRIERIGSGRFIDNPASGRVLAKLGFVPTGAVEPRWSRARGVAVPCVLYESRTPSPLPLAGGVGGGLVEAAA</sequence>
<dbReference type="Gene3D" id="3.40.630.30">
    <property type="match status" value="1"/>
</dbReference>
<organism evidence="2 3">
    <name type="scientific">Sphingomonas qomolangmaensis</name>
    <dbReference type="NCBI Taxonomy" id="2918765"/>
    <lineage>
        <taxon>Bacteria</taxon>
        <taxon>Pseudomonadati</taxon>
        <taxon>Pseudomonadota</taxon>
        <taxon>Alphaproteobacteria</taxon>
        <taxon>Sphingomonadales</taxon>
        <taxon>Sphingomonadaceae</taxon>
        <taxon>Sphingomonas</taxon>
    </lineage>
</organism>
<evidence type="ECO:0000259" key="1">
    <source>
        <dbReference type="PROSITE" id="PS51186"/>
    </source>
</evidence>
<dbReference type="InterPro" id="IPR000182">
    <property type="entry name" value="GNAT_dom"/>
</dbReference>
<dbReference type="InterPro" id="IPR051531">
    <property type="entry name" value="N-acetyltransferase"/>
</dbReference>
<gene>
    <name evidence="2" type="ORF">NMP03_07865</name>
</gene>
<dbReference type="PROSITE" id="PS51186">
    <property type="entry name" value="GNAT"/>
    <property type="match status" value="1"/>
</dbReference>